<keyword evidence="6 12" id="KW-0472">Membrane</keyword>
<evidence type="ECO:0000256" key="7">
    <source>
        <dbReference type="ARBA" id="ARBA00023170"/>
    </source>
</evidence>
<evidence type="ECO:0000256" key="1">
    <source>
        <dbReference type="ARBA" id="ARBA00004141"/>
    </source>
</evidence>
<keyword evidence="4 12" id="KW-1133">Transmembrane helix</keyword>
<evidence type="ECO:0000256" key="5">
    <source>
        <dbReference type="ARBA" id="ARBA00023065"/>
    </source>
</evidence>
<dbReference type="Proteomes" id="UP001224775">
    <property type="component" value="Unassembled WGS sequence"/>
</dbReference>
<feature type="compositionally biased region" description="Basic and acidic residues" evidence="11">
    <location>
        <begin position="664"/>
        <end position="678"/>
    </location>
</feature>
<feature type="non-terminal residue" evidence="14">
    <location>
        <position position="1"/>
    </location>
</feature>
<keyword evidence="7" id="KW-0675">Receptor</keyword>
<name>A0AAD9D4K0_9STRA</name>
<evidence type="ECO:0000256" key="11">
    <source>
        <dbReference type="SAM" id="MobiDB-lite"/>
    </source>
</evidence>
<evidence type="ECO:0000256" key="2">
    <source>
        <dbReference type="ARBA" id="ARBA00022448"/>
    </source>
</evidence>
<gene>
    <name evidence="14" type="ORF">QTG54_016505</name>
</gene>
<keyword evidence="15" id="KW-1185">Reference proteome</keyword>
<comment type="caution">
    <text evidence="14">The sequence shown here is derived from an EMBL/GenBank/DDBJ whole genome shotgun (WGS) entry which is preliminary data.</text>
</comment>
<dbReference type="AlphaFoldDB" id="A0AAD9D4K0"/>
<keyword evidence="8" id="KW-0325">Glycoprotein</keyword>
<keyword evidence="3 12" id="KW-0812">Transmembrane</keyword>
<dbReference type="Gene3D" id="1.10.287.70">
    <property type="match status" value="1"/>
</dbReference>
<reference evidence="14" key="1">
    <citation type="submission" date="2023-06" db="EMBL/GenBank/DDBJ databases">
        <title>Survivors Of The Sea: Transcriptome response of Skeletonema marinoi to long-term dormancy.</title>
        <authorList>
            <person name="Pinder M.I.M."/>
            <person name="Kourtchenko O."/>
            <person name="Robertson E.K."/>
            <person name="Larsson T."/>
            <person name="Maumus F."/>
            <person name="Osuna-Cruz C.M."/>
            <person name="Vancaester E."/>
            <person name="Stenow R."/>
            <person name="Vandepoele K."/>
            <person name="Ploug H."/>
            <person name="Bruchert V."/>
            <person name="Godhe A."/>
            <person name="Topel M."/>
        </authorList>
    </citation>
    <scope>NUCLEOTIDE SEQUENCE</scope>
    <source>
        <strain evidence="14">R05AC</strain>
    </source>
</reference>
<keyword evidence="5" id="KW-0406">Ion transport</keyword>
<keyword evidence="9" id="KW-1071">Ligand-gated ion channel</keyword>
<dbReference type="EMBL" id="JATAAI010000057">
    <property type="protein sequence ID" value="KAK1732793.1"/>
    <property type="molecule type" value="Genomic_DNA"/>
</dbReference>
<dbReference type="GO" id="GO:0016020">
    <property type="term" value="C:membrane"/>
    <property type="evidence" value="ECO:0007669"/>
    <property type="project" value="UniProtKB-SubCell"/>
</dbReference>
<keyword evidence="10" id="KW-0407">Ion channel</keyword>
<evidence type="ECO:0000256" key="4">
    <source>
        <dbReference type="ARBA" id="ARBA00022989"/>
    </source>
</evidence>
<feature type="transmembrane region" description="Helical" evidence="12">
    <location>
        <begin position="347"/>
        <end position="368"/>
    </location>
</feature>
<evidence type="ECO:0000256" key="12">
    <source>
        <dbReference type="SAM" id="Phobius"/>
    </source>
</evidence>
<keyword evidence="2" id="KW-0813">Transport</keyword>
<evidence type="ECO:0000313" key="14">
    <source>
        <dbReference type="EMBL" id="KAK1732793.1"/>
    </source>
</evidence>
<dbReference type="Gene3D" id="3.40.190.10">
    <property type="entry name" value="Periplasmic binding protein-like II"/>
    <property type="match status" value="1"/>
</dbReference>
<evidence type="ECO:0000256" key="3">
    <source>
        <dbReference type="ARBA" id="ARBA00022692"/>
    </source>
</evidence>
<dbReference type="InterPro" id="IPR015683">
    <property type="entry name" value="Ionotropic_Glu_rcpt"/>
</dbReference>
<feature type="transmembrane region" description="Helical" evidence="12">
    <location>
        <begin position="380"/>
        <end position="404"/>
    </location>
</feature>
<dbReference type="SUPFAM" id="SSF53850">
    <property type="entry name" value="Periplasmic binding protein-like II"/>
    <property type="match status" value="1"/>
</dbReference>
<feature type="region of interest" description="Disordered" evidence="11">
    <location>
        <begin position="626"/>
        <end position="678"/>
    </location>
</feature>
<organism evidence="14 15">
    <name type="scientific">Skeletonema marinoi</name>
    <dbReference type="NCBI Taxonomy" id="267567"/>
    <lineage>
        <taxon>Eukaryota</taxon>
        <taxon>Sar</taxon>
        <taxon>Stramenopiles</taxon>
        <taxon>Ochrophyta</taxon>
        <taxon>Bacillariophyta</taxon>
        <taxon>Coscinodiscophyceae</taxon>
        <taxon>Thalassiosirophycidae</taxon>
        <taxon>Thalassiosirales</taxon>
        <taxon>Skeletonemataceae</taxon>
        <taxon>Skeletonema</taxon>
        <taxon>Skeletonema marinoi-dohrnii complex</taxon>
    </lineage>
</organism>
<dbReference type="InterPro" id="IPR001320">
    <property type="entry name" value="Iontro_rcpt_C"/>
</dbReference>
<feature type="domain" description="Ionotropic glutamate receptor C-terminal" evidence="13">
    <location>
        <begin position="299"/>
        <end position="540"/>
    </location>
</feature>
<dbReference type="Pfam" id="PF00060">
    <property type="entry name" value="Lig_chan"/>
    <property type="match status" value="1"/>
</dbReference>
<evidence type="ECO:0000256" key="9">
    <source>
        <dbReference type="ARBA" id="ARBA00023286"/>
    </source>
</evidence>
<evidence type="ECO:0000256" key="6">
    <source>
        <dbReference type="ARBA" id="ARBA00023136"/>
    </source>
</evidence>
<protein>
    <recommendedName>
        <fullName evidence="13">Ionotropic glutamate receptor C-terminal domain-containing protein</fullName>
    </recommendedName>
</protein>
<dbReference type="PANTHER" id="PTHR18966">
    <property type="entry name" value="IONOTROPIC GLUTAMATE RECEPTOR"/>
    <property type="match status" value="1"/>
</dbReference>
<evidence type="ECO:0000259" key="13">
    <source>
        <dbReference type="Pfam" id="PF00060"/>
    </source>
</evidence>
<dbReference type="GO" id="GO:0015276">
    <property type="term" value="F:ligand-gated monoatomic ion channel activity"/>
    <property type="evidence" value="ECO:0007669"/>
    <property type="project" value="InterPro"/>
</dbReference>
<evidence type="ECO:0000313" key="15">
    <source>
        <dbReference type="Proteomes" id="UP001224775"/>
    </source>
</evidence>
<feature type="transmembrane region" description="Helical" evidence="12">
    <location>
        <begin position="298"/>
        <end position="317"/>
    </location>
</feature>
<feature type="transmembrane region" description="Helical" evidence="12">
    <location>
        <begin position="566"/>
        <end position="586"/>
    </location>
</feature>
<comment type="subcellular location">
    <subcellularLocation>
        <location evidence="1">Membrane</location>
        <topology evidence="1">Multi-pass membrane protein</topology>
    </subcellularLocation>
</comment>
<sequence>MLSTGNEGCKCINQTSVLASLLNRDCTTATGRPGVYLTHDEKRLTLGGSCVAYDYGSSACLQHDLLHDPTCQGDLSTAVIPPYCFQTWCYVDAKSCKKNSAEDIYKSNYFSHFSPEYDVFYSYSTCNTTDYFWKQQLESLATNASVVGGISITVTVPRDDDETLNKKWPDGTILTPRETEDNYFDDTIPFGGIYIDYMNSIVKLSKGDIRNVTYTHTSKGSLNRYKSGSRFTAAVRDVQNGLVDMAVGDFWVTGERLKMTSFTVPIVYDKTVLVVPKPGQKSNLTYQTQKVFDPFTPGLWAVVIAIVLAAALLSVWFSDREMAAKKRYGMQLKLDQSRRPHKRRKFAYFRLILDAILEKGMFFFSAGIEQDTGASLPHKVLMFGFGFFILIAVSAYVANLAAFLTQSGLVETEFGTMKQVIDKNARICGHPALEGDLRLIWSDAHWIFPPDGFDGMFDAYAREECKVLAIGRESAFEHVERICELRLVFTDVLIHEIPIAFPIRPKLASAFSYWVYTAEKSYGYSFESAKQAYIKETEIKNQCEIEFSNLNQEEADDFAPVSESNMFLPIMAFAICAFIAVVLQLIHENKKKNGRRSAFGRQSTLGISWVRGIHAASDVERGDVQVQRKGWDKKVDEDDSEMSRSVDEDDSEMPRSKSMVRRSVNHDKSDAGDDAKRVQICDFPGANIPGDEFYEN</sequence>
<evidence type="ECO:0000256" key="10">
    <source>
        <dbReference type="ARBA" id="ARBA00023303"/>
    </source>
</evidence>
<evidence type="ECO:0000256" key="8">
    <source>
        <dbReference type="ARBA" id="ARBA00023180"/>
    </source>
</evidence>
<accession>A0AAD9D4K0</accession>
<feature type="compositionally biased region" description="Basic and acidic residues" evidence="11">
    <location>
        <begin position="629"/>
        <end position="646"/>
    </location>
</feature>
<proteinExistence type="predicted"/>